<dbReference type="InterPro" id="IPR015943">
    <property type="entry name" value="WD40/YVTN_repeat-like_dom_sf"/>
</dbReference>
<accession>A0A6I4M9P7</accession>
<dbReference type="AlphaFoldDB" id="A0A6I4M9P7"/>
<dbReference type="EMBL" id="WBMS02000016">
    <property type="protein sequence ID" value="MWA02938.1"/>
    <property type="molecule type" value="Genomic_DNA"/>
</dbReference>
<comment type="caution">
    <text evidence="1">The sequence shown here is derived from an EMBL/GenBank/DDBJ whole genome shotgun (WGS) entry which is preliminary data.</text>
</comment>
<dbReference type="Gene3D" id="2.130.10.10">
    <property type="entry name" value="YVTN repeat-like/Quinoprotein amine dehydrogenase"/>
    <property type="match status" value="1"/>
</dbReference>
<organism evidence="1 2">
    <name type="scientific">Actinomadura physcomitrii</name>
    <dbReference type="NCBI Taxonomy" id="2650748"/>
    <lineage>
        <taxon>Bacteria</taxon>
        <taxon>Bacillati</taxon>
        <taxon>Actinomycetota</taxon>
        <taxon>Actinomycetes</taxon>
        <taxon>Streptosporangiales</taxon>
        <taxon>Thermomonosporaceae</taxon>
        <taxon>Actinomadura</taxon>
    </lineage>
</organism>
<proteinExistence type="predicted"/>
<keyword evidence="2" id="KW-1185">Reference proteome</keyword>
<reference evidence="1" key="1">
    <citation type="submission" date="2019-12" db="EMBL/GenBank/DDBJ databases">
        <title>Actinomadura physcomitrii sp. nov., a novel actinomycete isolated from moss [Physcomitrium sphaericum (Ludw) Fuernr].</title>
        <authorList>
            <person name="Zhuang X."/>
        </authorList>
    </citation>
    <scope>NUCLEOTIDE SEQUENCE [LARGE SCALE GENOMIC DNA]</scope>
    <source>
        <strain evidence="1">LD22</strain>
    </source>
</reference>
<dbReference type="SUPFAM" id="SSF50998">
    <property type="entry name" value="Quinoprotein alcohol dehydrogenase-like"/>
    <property type="match status" value="1"/>
</dbReference>
<evidence type="ECO:0008006" key="3">
    <source>
        <dbReference type="Google" id="ProtNLM"/>
    </source>
</evidence>
<protein>
    <recommendedName>
        <fullName evidence="3">WD40 repeat domain-containing protein</fullName>
    </recommendedName>
</protein>
<sequence length="668" mass="73201">MTALQDVVRIAGTPSHPWHDRARTSIAAWLVEGPRRDSPLVEVVLRNDEAPPSPALDALWAEWLASPTEPLVEALLRWGLPATDPEHGPFSVIALAAGPDALGDPSHRQALQQALRLSGHPLALMTAEKIIALDDPGLVDEVCEATPANPDLAPVCAEHGLAPVAPVRRALFYLVTRQFERYRALDRDGSLLALAYAGATDVERVHAREAMLIAGGLDPVRVIVGEDRRAGLAELSDEEVRWLAEQLADRRAWEELWAFVLDLPITTCVELVRLFDPRWAPRDDKRHLYTSLREALPQNVRAGMRRIRERAPATTWWVGPLTPGAPALSFAPDGPFLAVGGYDARVYDLRTELQIEYYSLRMPVERLLHIGGGTLIAAEFDVFPMDEPDRYRLVRCSQGRWEELLTTSTPVSSLQLTGHDGSFAAATGNRLLRGGRSGDLDMRALSSYIPHRGRSAVGPRLAAHRDSGRLAVLESTIVLIDGSTGDFTTVGPATPLWRAQFLDADTLVGDVQRRVARVSLPDGRLRSEYPGLADAREAKFLVLPRTGHVVVAGYGDEIKVSDGERTESFSTHRPSERRHIACLAVSPGGDFVAVGFINGDIDIYHVPLWEAGALFERPMAGLTPRDLGFVSELLASPVVHRDVRFALEPLKACLEHRFRSGVGAPEDG</sequence>
<evidence type="ECO:0000313" key="1">
    <source>
        <dbReference type="EMBL" id="MWA02938.1"/>
    </source>
</evidence>
<gene>
    <name evidence="1" type="ORF">F8568_021670</name>
</gene>
<dbReference type="InterPro" id="IPR011047">
    <property type="entry name" value="Quinoprotein_ADH-like_sf"/>
</dbReference>
<dbReference type="RefSeq" id="WP_151595571.1">
    <property type="nucleotide sequence ID" value="NZ_WBMS02000016.1"/>
</dbReference>
<dbReference type="Proteomes" id="UP000462055">
    <property type="component" value="Unassembled WGS sequence"/>
</dbReference>
<evidence type="ECO:0000313" key="2">
    <source>
        <dbReference type="Proteomes" id="UP000462055"/>
    </source>
</evidence>
<name>A0A6I4M9P7_9ACTN</name>